<dbReference type="Gene3D" id="3.40.50.1580">
    <property type="entry name" value="Nucleoside phosphorylase domain"/>
    <property type="match status" value="1"/>
</dbReference>
<dbReference type="Pfam" id="PF01048">
    <property type="entry name" value="PNP_UDP_1"/>
    <property type="match status" value="1"/>
</dbReference>
<dbReference type="PANTHER" id="PTHR43691:SF11">
    <property type="entry name" value="FI09636P-RELATED"/>
    <property type="match status" value="1"/>
</dbReference>
<evidence type="ECO:0000256" key="1">
    <source>
        <dbReference type="ARBA" id="ARBA00010456"/>
    </source>
</evidence>
<dbReference type="Proteomes" id="UP001466331">
    <property type="component" value="Unassembled WGS sequence"/>
</dbReference>
<evidence type="ECO:0000313" key="9">
    <source>
        <dbReference type="Proteomes" id="UP001466331"/>
    </source>
</evidence>
<dbReference type="NCBIfam" id="TIGR00107">
    <property type="entry name" value="deoD"/>
    <property type="match status" value="1"/>
</dbReference>
<gene>
    <name evidence="8" type="primary">deoD</name>
    <name evidence="8" type="ORF">WKV44_01185</name>
</gene>
<dbReference type="EC" id="2.4.2.3" evidence="2"/>
<dbReference type="NCBIfam" id="NF004489">
    <property type="entry name" value="PRK05819.1"/>
    <property type="match status" value="1"/>
</dbReference>
<dbReference type="HAMAP" id="MF_01627">
    <property type="entry name" value="Pur_nucleosid_phosp"/>
    <property type="match status" value="1"/>
</dbReference>
<feature type="domain" description="Nucleoside phosphorylase" evidence="7">
    <location>
        <begin position="14"/>
        <end position="219"/>
    </location>
</feature>
<evidence type="ECO:0000256" key="2">
    <source>
        <dbReference type="ARBA" id="ARBA00011888"/>
    </source>
</evidence>
<dbReference type="SUPFAM" id="SSF53167">
    <property type="entry name" value="Purine and uridine phosphorylases"/>
    <property type="match status" value="1"/>
</dbReference>
<reference evidence="8 9" key="1">
    <citation type="submission" date="2024-03" db="EMBL/GenBank/DDBJ databases">
        <title>Ignisphaera cupida sp. nov., a hyperthermophilic hydrolytic archaeon from a hot spring of Kamchatka, and proposal of Ignisphaeraceae fam. nov.</title>
        <authorList>
            <person name="Podosokorskaya O.A."/>
            <person name="Elcheninov A.G."/>
            <person name="Maltseva A.I."/>
            <person name="Zayulina K.S."/>
            <person name="Novikov A."/>
            <person name="Merkel A.Y."/>
        </authorList>
    </citation>
    <scope>NUCLEOTIDE SEQUENCE [LARGE SCALE GENOMIC DNA]</scope>
    <source>
        <strain evidence="8 9">38H-sp</strain>
    </source>
</reference>
<keyword evidence="4 8" id="KW-0328">Glycosyltransferase</keyword>
<evidence type="ECO:0000256" key="4">
    <source>
        <dbReference type="ARBA" id="ARBA00022676"/>
    </source>
</evidence>
<dbReference type="PANTHER" id="PTHR43691">
    <property type="entry name" value="URIDINE PHOSPHORYLASE"/>
    <property type="match status" value="1"/>
</dbReference>
<evidence type="ECO:0000313" key="8">
    <source>
        <dbReference type="EMBL" id="MEM5947151.1"/>
    </source>
</evidence>
<proteinExistence type="inferred from homology"/>
<evidence type="ECO:0000256" key="5">
    <source>
        <dbReference type="ARBA" id="ARBA00022679"/>
    </source>
</evidence>
<comment type="catalytic activity">
    <reaction evidence="6">
        <text>uridine + phosphate = alpha-D-ribose 1-phosphate + uracil</text>
        <dbReference type="Rhea" id="RHEA:24388"/>
        <dbReference type="ChEBI" id="CHEBI:16704"/>
        <dbReference type="ChEBI" id="CHEBI:17568"/>
        <dbReference type="ChEBI" id="CHEBI:43474"/>
        <dbReference type="ChEBI" id="CHEBI:57720"/>
        <dbReference type="EC" id="2.4.2.3"/>
    </reaction>
</comment>
<evidence type="ECO:0000259" key="7">
    <source>
        <dbReference type="Pfam" id="PF01048"/>
    </source>
</evidence>
<dbReference type="PROSITE" id="PS01232">
    <property type="entry name" value="PNP_UDP_1"/>
    <property type="match status" value="1"/>
</dbReference>
<dbReference type="InterPro" id="IPR018016">
    <property type="entry name" value="Nucleoside_phosphorylase_CS"/>
</dbReference>
<accession>A0ABU9U910</accession>
<dbReference type="InterPro" id="IPR035994">
    <property type="entry name" value="Nucleoside_phosphorylase_sf"/>
</dbReference>
<evidence type="ECO:0000256" key="6">
    <source>
        <dbReference type="ARBA" id="ARBA00048447"/>
    </source>
</evidence>
<protein>
    <recommendedName>
        <fullName evidence="3">Uridine phosphorylase</fullName>
        <ecNumber evidence="2">2.4.2.3</ecNumber>
    </recommendedName>
</protein>
<dbReference type="CDD" id="cd09006">
    <property type="entry name" value="PNP_EcPNPI-like"/>
    <property type="match status" value="1"/>
</dbReference>
<keyword evidence="5 8" id="KW-0808">Transferase</keyword>
<keyword evidence="9" id="KW-1185">Reference proteome</keyword>
<name>A0ABU9U910_9SPIR</name>
<dbReference type="InterPro" id="IPR000845">
    <property type="entry name" value="Nucleoside_phosphorylase_d"/>
</dbReference>
<dbReference type="EMBL" id="JBCHKQ010000001">
    <property type="protein sequence ID" value="MEM5947151.1"/>
    <property type="molecule type" value="Genomic_DNA"/>
</dbReference>
<comment type="similarity">
    <text evidence="1">Belongs to the PNP/UDP phosphorylase family.</text>
</comment>
<dbReference type="GO" id="GO:0004731">
    <property type="term" value="F:purine-nucleoside phosphorylase activity"/>
    <property type="evidence" value="ECO:0007669"/>
    <property type="project" value="UniProtKB-EC"/>
</dbReference>
<comment type="caution">
    <text evidence="8">The sequence shown here is derived from an EMBL/GenBank/DDBJ whole genome shotgun (WGS) entry which is preliminary data.</text>
</comment>
<sequence>MSIHIEAKQGDIADIVLLPGDPLRAKQIAENFLEDVKCYNQVRNMLGFTGTWNGMKVSVQGTGMGMPSISIYTEELVRDYGVKTLIRVGTCGGLQPDLGLYNLVLASAASTDSSMHKRRFRGMDYAPWADFGLLSAAYEAASKKNLPSRVGGVISTDTFYQHDPDEWKLWAENGILAVEMETSALYAIALRNKAKALALLTVSDSLVTGELTSSEEREKGMLAMVEVALEAAKKVHG</sequence>
<dbReference type="InterPro" id="IPR004402">
    <property type="entry name" value="DeoD-type"/>
</dbReference>
<organism evidence="8 9">
    <name type="scientific">Rarispira pelagica</name>
    <dbReference type="NCBI Taxonomy" id="3141764"/>
    <lineage>
        <taxon>Bacteria</taxon>
        <taxon>Pseudomonadati</taxon>
        <taxon>Spirochaetota</taxon>
        <taxon>Spirochaetia</taxon>
        <taxon>Winmispirales</taxon>
        <taxon>Winmispiraceae</taxon>
        <taxon>Rarispira</taxon>
    </lineage>
</organism>
<dbReference type="RefSeq" id="WP_420068602.1">
    <property type="nucleotide sequence ID" value="NZ_JBCHKQ010000001.1"/>
</dbReference>
<evidence type="ECO:0000256" key="3">
    <source>
        <dbReference type="ARBA" id="ARBA00021980"/>
    </source>
</evidence>